<protein>
    <recommendedName>
        <fullName evidence="4">RRM domain-containing protein</fullName>
    </recommendedName>
</protein>
<evidence type="ECO:0000259" key="4">
    <source>
        <dbReference type="PROSITE" id="PS50102"/>
    </source>
</evidence>
<reference evidence="5 6" key="1">
    <citation type="journal article" date="2024" name="G3 (Bethesda)">
        <title>Genome assembly of Hibiscus sabdariffa L. provides insights into metabolisms of medicinal natural products.</title>
        <authorList>
            <person name="Kim T."/>
        </authorList>
    </citation>
    <scope>NUCLEOTIDE SEQUENCE [LARGE SCALE GENOMIC DNA]</scope>
    <source>
        <strain evidence="5">TK-2024</strain>
        <tissue evidence="5">Old leaves</tissue>
    </source>
</reference>
<proteinExistence type="predicted"/>
<evidence type="ECO:0000313" key="5">
    <source>
        <dbReference type="EMBL" id="KAK9036013.1"/>
    </source>
</evidence>
<dbReference type="Proteomes" id="UP001396334">
    <property type="component" value="Unassembled WGS sequence"/>
</dbReference>
<keyword evidence="6" id="KW-1185">Reference proteome</keyword>
<gene>
    <name evidence="5" type="ORF">V6N11_078035</name>
</gene>
<dbReference type="SUPFAM" id="SSF54928">
    <property type="entry name" value="RNA-binding domain, RBD"/>
    <property type="match status" value="1"/>
</dbReference>
<dbReference type="EMBL" id="JBBPBN010000006">
    <property type="protein sequence ID" value="KAK9036013.1"/>
    <property type="molecule type" value="Genomic_DNA"/>
</dbReference>
<dbReference type="Gene3D" id="3.30.70.330">
    <property type="match status" value="1"/>
</dbReference>
<keyword evidence="1 2" id="KW-0694">RNA-binding</keyword>
<feature type="region of interest" description="Disordered" evidence="3">
    <location>
        <begin position="318"/>
        <end position="337"/>
    </location>
</feature>
<accession>A0ABR2TET9</accession>
<feature type="region of interest" description="Disordered" evidence="3">
    <location>
        <begin position="251"/>
        <end position="291"/>
    </location>
</feature>
<name>A0ABR2TET9_9ROSI</name>
<dbReference type="CDD" id="cd00590">
    <property type="entry name" value="RRM_SF"/>
    <property type="match status" value="1"/>
</dbReference>
<feature type="region of interest" description="Disordered" evidence="3">
    <location>
        <begin position="144"/>
        <end position="227"/>
    </location>
</feature>
<evidence type="ECO:0000256" key="3">
    <source>
        <dbReference type="SAM" id="MobiDB-lite"/>
    </source>
</evidence>
<dbReference type="InterPro" id="IPR000504">
    <property type="entry name" value="RRM_dom"/>
</dbReference>
<evidence type="ECO:0000256" key="1">
    <source>
        <dbReference type="ARBA" id="ARBA00022884"/>
    </source>
</evidence>
<dbReference type="SMART" id="SM00360">
    <property type="entry name" value="RRM"/>
    <property type="match status" value="1"/>
</dbReference>
<evidence type="ECO:0000313" key="6">
    <source>
        <dbReference type="Proteomes" id="UP001396334"/>
    </source>
</evidence>
<dbReference type="Pfam" id="PF00076">
    <property type="entry name" value="RRM_1"/>
    <property type="match status" value="1"/>
</dbReference>
<organism evidence="5 6">
    <name type="scientific">Hibiscus sabdariffa</name>
    <name type="common">roselle</name>
    <dbReference type="NCBI Taxonomy" id="183260"/>
    <lineage>
        <taxon>Eukaryota</taxon>
        <taxon>Viridiplantae</taxon>
        <taxon>Streptophyta</taxon>
        <taxon>Embryophyta</taxon>
        <taxon>Tracheophyta</taxon>
        <taxon>Spermatophyta</taxon>
        <taxon>Magnoliopsida</taxon>
        <taxon>eudicotyledons</taxon>
        <taxon>Gunneridae</taxon>
        <taxon>Pentapetalae</taxon>
        <taxon>rosids</taxon>
        <taxon>malvids</taxon>
        <taxon>Malvales</taxon>
        <taxon>Malvaceae</taxon>
        <taxon>Malvoideae</taxon>
        <taxon>Hibiscus</taxon>
    </lineage>
</organism>
<dbReference type="InterPro" id="IPR035979">
    <property type="entry name" value="RBD_domain_sf"/>
</dbReference>
<feature type="compositionally biased region" description="Low complexity" evidence="3">
    <location>
        <begin position="165"/>
        <end position="174"/>
    </location>
</feature>
<sequence>MQEMDKESTEREVETLWSQQYAMDAFKRFQRRDVLFGVHRPAKVSFADSFVDSGDEIMAHVRTIFIDCLSPSWDEDRVRELLKKYGEIEKVELARNMPSAGRKDYGFVKFDTHNAAVTCAKSINNTKLGEGDIKAKVRARLLRPHQRGRGKHISRDGFRFGHGSGRVVRSSWSRPDPHGFSPRGPRGISRRAPPPSLKRPVGPGDRRPLLSAPARGRPLTPPPSRSYDRRAPGIALFCFILKREYGRRDELPPPRSRGVTDYGSRVVPDRHPSYTEEYSSRNPGYFDLPRTTSRTATRRPYVDDAYAPRFERPSYCEERGRDYDTMPGSKRPYAVMDDVPPRYVDEGARHSRARLDYELAGGAPPYADAYGDRLGRSNQGYGASRSSMSGHDSHSLYESRQGMGYGGGSFSRSDIGGMYPSSGDGGDYMPRVSDVGGSSYSSMYPSRGMGSSSYMGGGGGSASYY</sequence>
<dbReference type="PANTHER" id="PTHR21245">
    <property type="entry name" value="HETEROGENEOUS NUCLEAR RIBONUCLEOPROTEIN"/>
    <property type="match status" value="1"/>
</dbReference>
<evidence type="ECO:0000256" key="2">
    <source>
        <dbReference type="PROSITE-ProRule" id="PRU00176"/>
    </source>
</evidence>
<dbReference type="InterPro" id="IPR012677">
    <property type="entry name" value="Nucleotide-bd_a/b_plait_sf"/>
</dbReference>
<dbReference type="PROSITE" id="PS50102">
    <property type="entry name" value="RRM"/>
    <property type="match status" value="1"/>
</dbReference>
<comment type="caution">
    <text evidence="5">The sequence shown here is derived from an EMBL/GenBank/DDBJ whole genome shotgun (WGS) entry which is preliminary data.</text>
</comment>
<feature type="domain" description="RRM" evidence="4">
    <location>
        <begin position="62"/>
        <end position="140"/>
    </location>
</feature>